<evidence type="ECO:0000313" key="9">
    <source>
        <dbReference type="Proteomes" id="UP001419910"/>
    </source>
</evidence>
<dbReference type="InterPro" id="IPR027478">
    <property type="entry name" value="LdcA_N"/>
</dbReference>
<dbReference type="InterPro" id="IPR040921">
    <property type="entry name" value="Peptidase_S66C"/>
</dbReference>
<evidence type="ECO:0000256" key="4">
    <source>
        <dbReference type="ARBA" id="ARBA00022801"/>
    </source>
</evidence>
<dbReference type="PANTHER" id="PTHR30237:SF2">
    <property type="entry name" value="MUREIN TETRAPEPTIDE CARBOXYPEPTIDASE"/>
    <property type="match status" value="1"/>
</dbReference>
<dbReference type="RefSeq" id="WP_343891958.1">
    <property type="nucleotide sequence ID" value="NZ_BAAAEH010000048.1"/>
</dbReference>
<dbReference type="Gene3D" id="3.50.30.60">
    <property type="entry name" value="LD-carboxypeptidase A C-terminal domain-like"/>
    <property type="match status" value="1"/>
</dbReference>
<evidence type="ECO:0000256" key="2">
    <source>
        <dbReference type="ARBA" id="ARBA00022645"/>
    </source>
</evidence>
<dbReference type="InterPro" id="IPR040449">
    <property type="entry name" value="Peptidase_S66_N"/>
</dbReference>
<evidence type="ECO:0000259" key="6">
    <source>
        <dbReference type="Pfam" id="PF02016"/>
    </source>
</evidence>
<keyword evidence="3" id="KW-0645">Protease</keyword>
<keyword evidence="4" id="KW-0378">Hydrolase</keyword>
<dbReference type="PANTHER" id="PTHR30237">
    <property type="entry name" value="MURAMOYLTETRAPEPTIDE CARBOXYPEPTIDASE"/>
    <property type="match status" value="1"/>
</dbReference>
<dbReference type="InterPro" id="IPR029062">
    <property type="entry name" value="Class_I_gatase-like"/>
</dbReference>
<name>A0ABU9YCK2_9SPHN</name>
<keyword evidence="2" id="KW-0121">Carboxypeptidase</keyword>
<accession>A0ABU9YCK2</accession>
<keyword evidence="9" id="KW-1185">Reference proteome</keyword>
<keyword evidence="5" id="KW-0720">Serine protease</keyword>
<dbReference type="InterPro" id="IPR027461">
    <property type="entry name" value="Carboxypeptidase_A_C_sf"/>
</dbReference>
<dbReference type="SUPFAM" id="SSF141986">
    <property type="entry name" value="LD-carboxypeptidase A C-terminal domain-like"/>
    <property type="match status" value="1"/>
</dbReference>
<feature type="domain" description="LD-carboxypeptidase N-terminal" evidence="6">
    <location>
        <begin position="3"/>
        <end position="115"/>
    </location>
</feature>
<dbReference type="Pfam" id="PF17676">
    <property type="entry name" value="Peptidase_S66C"/>
    <property type="match status" value="1"/>
</dbReference>
<evidence type="ECO:0000259" key="7">
    <source>
        <dbReference type="Pfam" id="PF17676"/>
    </source>
</evidence>
<dbReference type="Pfam" id="PF02016">
    <property type="entry name" value="Peptidase_S66"/>
    <property type="match status" value="1"/>
</dbReference>
<dbReference type="Proteomes" id="UP001419910">
    <property type="component" value="Unassembled WGS sequence"/>
</dbReference>
<dbReference type="InterPro" id="IPR003507">
    <property type="entry name" value="S66_fam"/>
</dbReference>
<evidence type="ECO:0000256" key="3">
    <source>
        <dbReference type="ARBA" id="ARBA00022670"/>
    </source>
</evidence>
<protein>
    <submittedName>
        <fullName evidence="8">LD-carboxypeptidase</fullName>
    </submittedName>
</protein>
<evidence type="ECO:0000256" key="5">
    <source>
        <dbReference type="ARBA" id="ARBA00022825"/>
    </source>
</evidence>
<comment type="caution">
    <text evidence="8">The sequence shown here is derived from an EMBL/GenBank/DDBJ whole genome shotgun (WGS) entry which is preliminary data.</text>
</comment>
<gene>
    <name evidence="8" type="ORF">ABC974_28165</name>
</gene>
<organism evidence="8 9">
    <name type="scientific">Sphingomonas oligophenolica</name>
    <dbReference type="NCBI Taxonomy" id="301154"/>
    <lineage>
        <taxon>Bacteria</taxon>
        <taxon>Pseudomonadati</taxon>
        <taxon>Pseudomonadota</taxon>
        <taxon>Alphaproteobacteria</taxon>
        <taxon>Sphingomonadales</taxon>
        <taxon>Sphingomonadaceae</taxon>
        <taxon>Sphingomonas</taxon>
    </lineage>
</organism>
<reference evidence="8 9" key="1">
    <citation type="submission" date="2024-05" db="EMBL/GenBank/DDBJ databases">
        <authorList>
            <person name="Liu Q."/>
            <person name="Xin Y.-H."/>
        </authorList>
    </citation>
    <scope>NUCLEOTIDE SEQUENCE [LARGE SCALE GENOMIC DNA]</scope>
    <source>
        <strain evidence="8 9">CGMCC 1.10181</strain>
    </source>
</reference>
<evidence type="ECO:0000256" key="1">
    <source>
        <dbReference type="ARBA" id="ARBA00010233"/>
    </source>
</evidence>
<comment type="similarity">
    <text evidence="1">Belongs to the peptidase S66 family.</text>
</comment>
<dbReference type="SUPFAM" id="SSF52317">
    <property type="entry name" value="Class I glutamine amidotransferase-like"/>
    <property type="match status" value="1"/>
</dbReference>
<dbReference type="Gene3D" id="3.40.50.10740">
    <property type="entry name" value="Class I glutamine amidotransferase-like"/>
    <property type="match status" value="1"/>
</dbReference>
<evidence type="ECO:0000313" key="8">
    <source>
        <dbReference type="EMBL" id="MEN2793526.1"/>
    </source>
</evidence>
<dbReference type="CDD" id="cd07025">
    <property type="entry name" value="Peptidase_S66"/>
    <property type="match status" value="1"/>
</dbReference>
<feature type="domain" description="LD-carboxypeptidase C-terminal" evidence="7">
    <location>
        <begin position="165"/>
        <end position="271"/>
    </location>
</feature>
<proteinExistence type="inferred from homology"/>
<dbReference type="EMBL" id="JBDIME010000052">
    <property type="protein sequence ID" value="MEN2793526.1"/>
    <property type="molecule type" value="Genomic_DNA"/>
</dbReference>
<sequence length="279" mass="29860">MRIGIVAPARPIDQGTAARAAAFAAITFPTVDLVFHPQCFLSDGGHFAGPDDVRAAAFLEFANDPAFDALWFARGGYGANRILHAVMAKLAPAASAKSYCGYSDTGFLLGALYAKRIGHPVHAPLVGEINRAGGDAAIARTLDWLARRNPSALEPSVGEEPVVAFNLAILTALIGTPWLPDLRGHVLMIEEVSEPLYRIDRMLFQMAHATQLAGVAGIRLGRVHDVIPNDPPFAEDAPQMIERWCREMGVPFLGLADIGHDADNKVVPFGRLQGAAARP</sequence>